<accession>A0AAV4P1H1</accession>
<gene>
    <name evidence="2" type="primary">UBTF</name>
    <name evidence="2" type="ORF">CEXT_73021</name>
</gene>
<dbReference type="EMBL" id="BPLR01021390">
    <property type="protein sequence ID" value="GIX89082.1"/>
    <property type="molecule type" value="Genomic_DNA"/>
</dbReference>
<name>A0AAV4P1H1_CAEEX</name>
<proteinExistence type="predicted"/>
<evidence type="ECO:0000313" key="3">
    <source>
        <dbReference type="Proteomes" id="UP001054945"/>
    </source>
</evidence>
<evidence type="ECO:0000313" key="2">
    <source>
        <dbReference type="EMBL" id="GIX89082.1"/>
    </source>
</evidence>
<evidence type="ECO:0000256" key="1">
    <source>
        <dbReference type="SAM" id="MobiDB-lite"/>
    </source>
</evidence>
<feature type="region of interest" description="Disordered" evidence="1">
    <location>
        <begin position="1"/>
        <end position="60"/>
    </location>
</feature>
<keyword evidence="3" id="KW-1185">Reference proteome</keyword>
<dbReference type="Proteomes" id="UP001054945">
    <property type="component" value="Unassembled WGS sequence"/>
</dbReference>
<comment type="caution">
    <text evidence="2">The sequence shown here is derived from an EMBL/GenBank/DDBJ whole genome shotgun (WGS) entry which is preliminary data.</text>
</comment>
<feature type="compositionally biased region" description="Polar residues" evidence="1">
    <location>
        <begin position="23"/>
        <end position="34"/>
    </location>
</feature>
<sequence length="104" mass="11464">MASTEISGRRKASKRPFPAAASEPSTNGPVQATDLSPVAAKKSKPNHESAPSKSKSRKENDGKCSFISIRSFFDDDRLFFLPMGYSLRKTITRLNSSTFFLHVP</sequence>
<dbReference type="AlphaFoldDB" id="A0AAV4P1H1"/>
<reference evidence="2 3" key="1">
    <citation type="submission" date="2021-06" db="EMBL/GenBank/DDBJ databases">
        <title>Caerostris extrusa draft genome.</title>
        <authorList>
            <person name="Kono N."/>
            <person name="Arakawa K."/>
        </authorList>
    </citation>
    <scope>NUCLEOTIDE SEQUENCE [LARGE SCALE GENOMIC DNA]</scope>
</reference>
<protein>
    <submittedName>
        <fullName evidence="2">Nucleolar transcription factor 1</fullName>
    </submittedName>
</protein>
<organism evidence="2 3">
    <name type="scientific">Caerostris extrusa</name>
    <name type="common">Bark spider</name>
    <name type="synonym">Caerostris bankana</name>
    <dbReference type="NCBI Taxonomy" id="172846"/>
    <lineage>
        <taxon>Eukaryota</taxon>
        <taxon>Metazoa</taxon>
        <taxon>Ecdysozoa</taxon>
        <taxon>Arthropoda</taxon>
        <taxon>Chelicerata</taxon>
        <taxon>Arachnida</taxon>
        <taxon>Araneae</taxon>
        <taxon>Araneomorphae</taxon>
        <taxon>Entelegynae</taxon>
        <taxon>Araneoidea</taxon>
        <taxon>Araneidae</taxon>
        <taxon>Caerostris</taxon>
    </lineage>
</organism>